<accession>A0ABQ5J6T3</accession>
<feature type="region of interest" description="Disordered" evidence="1">
    <location>
        <begin position="40"/>
        <end position="98"/>
    </location>
</feature>
<dbReference type="Proteomes" id="UP001151760">
    <property type="component" value="Unassembled WGS sequence"/>
</dbReference>
<reference evidence="2" key="1">
    <citation type="journal article" date="2022" name="Int. J. Mol. Sci.">
        <title>Draft Genome of Tanacetum Coccineum: Genomic Comparison of Closely Related Tanacetum-Family Plants.</title>
        <authorList>
            <person name="Yamashiro T."/>
            <person name="Shiraishi A."/>
            <person name="Nakayama K."/>
            <person name="Satake H."/>
        </authorList>
    </citation>
    <scope>NUCLEOTIDE SEQUENCE</scope>
</reference>
<proteinExistence type="predicted"/>
<comment type="caution">
    <text evidence="2">The sequence shown here is derived from an EMBL/GenBank/DDBJ whole genome shotgun (WGS) entry which is preliminary data.</text>
</comment>
<evidence type="ECO:0000256" key="1">
    <source>
        <dbReference type="SAM" id="MobiDB-lite"/>
    </source>
</evidence>
<dbReference type="EMBL" id="BQNB010021614">
    <property type="protein sequence ID" value="GJU08246.1"/>
    <property type="molecule type" value="Genomic_DNA"/>
</dbReference>
<gene>
    <name evidence="2" type="ORF">Tco_1124676</name>
</gene>
<evidence type="ECO:0000313" key="2">
    <source>
        <dbReference type="EMBL" id="GJU08246.1"/>
    </source>
</evidence>
<feature type="compositionally biased region" description="Basic and acidic residues" evidence="1">
    <location>
        <begin position="56"/>
        <end position="79"/>
    </location>
</feature>
<keyword evidence="3" id="KW-1185">Reference proteome</keyword>
<name>A0ABQ5J6T3_9ASTR</name>
<evidence type="ECO:0000313" key="3">
    <source>
        <dbReference type="Proteomes" id="UP001151760"/>
    </source>
</evidence>
<reference evidence="2" key="2">
    <citation type="submission" date="2022-01" db="EMBL/GenBank/DDBJ databases">
        <authorList>
            <person name="Yamashiro T."/>
            <person name="Shiraishi A."/>
            <person name="Satake H."/>
            <person name="Nakayama K."/>
        </authorList>
    </citation>
    <scope>NUCLEOTIDE SEQUENCE</scope>
</reference>
<feature type="compositionally biased region" description="Acidic residues" evidence="1">
    <location>
        <begin position="87"/>
        <end position="97"/>
    </location>
</feature>
<protein>
    <submittedName>
        <fullName evidence="2">Uncharacterized protein</fullName>
    </submittedName>
</protein>
<sequence length="191" mass="21315">MATAASSGTAKDAQSNFCNLGYEAFSIARLIEARFEDENNQEVDANVGDQEEPEVEDKQDVKKANDQEIKNIQDEEGKNIDQQVSEAGDDTNNDDFDCSLPPYKGVDLTVEEKDNNPNGMFNDGGEVGYKADGTWVPALRIENGWYLFDELGLSKEPHYKSNLDVHLQFHVDRQEIGSQVKTWDPGIKSAH</sequence>
<organism evidence="2 3">
    <name type="scientific">Tanacetum coccineum</name>
    <dbReference type="NCBI Taxonomy" id="301880"/>
    <lineage>
        <taxon>Eukaryota</taxon>
        <taxon>Viridiplantae</taxon>
        <taxon>Streptophyta</taxon>
        <taxon>Embryophyta</taxon>
        <taxon>Tracheophyta</taxon>
        <taxon>Spermatophyta</taxon>
        <taxon>Magnoliopsida</taxon>
        <taxon>eudicotyledons</taxon>
        <taxon>Gunneridae</taxon>
        <taxon>Pentapetalae</taxon>
        <taxon>asterids</taxon>
        <taxon>campanulids</taxon>
        <taxon>Asterales</taxon>
        <taxon>Asteraceae</taxon>
        <taxon>Asteroideae</taxon>
        <taxon>Anthemideae</taxon>
        <taxon>Anthemidinae</taxon>
        <taxon>Tanacetum</taxon>
    </lineage>
</organism>